<reference evidence="1 2" key="1">
    <citation type="journal article" date="2019" name="Nat. Ecol. Evol.">
        <title>Megaphylogeny resolves global patterns of mushroom evolution.</title>
        <authorList>
            <person name="Varga T."/>
            <person name="Krizsan K."/>
            <person name="Foldi C."/>
            <person name="Dima B."/>
            <person name="Sanchez-Garcia M."/>
            <person name="Sanchez-Ramirez S."/>
            <person name="Szollosi G.J."/>
            <person name="Szarkandi J.G."/>
            <person name="Papp V."/>
            <person name="Albert L."/>
            <person name="Andreopoulos W."/>
            <person name="Angelini C."/>
            <person name="Antonin V."/>
            <person name="Barry K.W."/>
            <person name="Bougher N.L."/>
            <person name="Buchanan P."/>
            <person name="Buyck B."/>
            <person name="Bense V."/>
            <person name="Catcheside P."/>
            <person name="Chovatia M."/>
            <person name="Cooper J."/>
            <person name="Damon W."/>
            <person name="Desjardin D."/>
            <person name="Finy P."/>
            <person name="Geml J."/>
            <person name="Haridas S."/>
            <person name="Hughes K."/>
            <person name="Justo A."/>
            <person name="Karasinski D."/>
            <person name="Kautmanova I."/>
            <person name="Kiss B."/>
            <person name="Kocsube S."/>
            <person name="Kotiranta H."/>
            <person name="LaButti K.M."/>
            <person name="Lechner B.E."/>
            <person name="Liimatainen K."/>
            <person name="Lipzen A."/>
            <person name="Lukacs Z."/>
            <person name="Mihaltcheva S."/>
            <person name="Morgado L.N."/>
            <person name="Niskanen T."/>
            <person name="Noordeloos M.E."/>
            <person name="Ohm R.A."/>
            <person name="Ortiz-Santana B."/>
            <person name="Ovrebo C."/>
            <person name="Racz N."/>
            <person name="Riley R."/>
            <person name="Savchenko A."/>
            <person name="Shiryaev A."/>
            <person name="Soop K."/>
            <person name="Spirin V."/>
            <person name="Szebenyi C."/>
            <person name="Tomsovsky M."/>
            <person name="Tulloss R.E."/>
            <person name="Uehling J."/>
            <person name="Grigoriev I.V."/>
            <person name="Vagvolgyi C."/>
            <person name="Papp T."/>
            <person name="Martin F.M."/>
            <person name="Miettinen O."/>
            <person name="Hibbett D.S."/>
            <person name="Nagy L.G."/>
        </authorList>
    </citation>
    <scope>NUCLEOTIDE SEQUENCE [LARGE SCALE GENOMIC DNA]</scope>
    <source>
        <strain evidence="1 2">OMC1185</strain>
    </source>
</reference>
<feature type="non-terminal residue" evidence="1">
    <location>
        <position position="1"/>
    </location>
</feature>
<dbReference type="Proteomes" id="UP000305948">
    <property type="component" value="Unassembled WGS sequence"/>
</dbReference>
<name>A0A5C3MKF8_9AGAM</name>
<gene>
    <name evidence="1" type="ORF">OE88DRAFT_1610186</name>
</gene>
<accession>A0A5C3MKF8</accession>
<dbReference type="AlphaFoldDB" id="A0A5C3MKF8"/>
<proteinExistence type="predicted"/>
<sequence length="141" mass="16079">LISDSSTARRHLGSYHAREYREWCKTNDFVSMIPKDRDARKLKAAAMQGDQSTLDAHVQHVDRKSVIVYSDDGFKELATKWLVQTDQPLRAFEHPVFIDMIQMASKAKSQGITIPSRKASRQHIMDSVNKHLSALKKCLNV</sequence>
<evidence type="ECO:0000313" key="1">
    <source>
        <dbReference type="EMBL" id="TFK45193.1"/>
    </source>
</evidence>
<dbReference type="STRING" id="5364.A0A5C3MKF8"/>
<dbReference type="OrthoDB" id="3256444at2759"/>
<keyword evidence="2" id="KW-1185">Reference proteome</keyword>
<organism evidence="1 2">
    <name type="scientific">Heliocybe sulcata</name>
    <dbReference type="NCBI Taxonomy" id="5364"/>
    <lineage>
        <taxon>Eukaryota</taxon>
        <taxon>Fungi</taxon>
        <taxon>Dikarya</taxon>
        <taxon>Basidiomycota</taxon>
        <taxon>Agaricomycotina</taxon>
        <taxon>Agaricomycetes</taxon>
        <taxon>Gloeophyllales</taxon>
        <taxon>Gloeophyllaceae</taxon>
        <taxon>Heliocybe</taxon>
    </lineage>
</organism>
<protein>
    <submittedName>
        <fullName evidence="1">Uncharacterized protein</fullName>
    </submittedName>
</protein>
<feature type="non-terminal residue" evidence="1">
    <location>
        <position position="141"/>
    </location>
</feature>
<dbReference type="EMBL" id="ML213563">
    <property type="protein sequence ID" value="TFK45193.1"/>
    <property type="molecule type" value="Genomic_DNA"/>
</dbReference>
<evidence type="ECO:0000313" key="2">
    <source>
        <dbReference type="Proteomes" id="UP000305948"/>
    </source>
</evidence>